<reference evidence="1" key="2">
    <citation type="journal article" date="2015" name="Fish Shellfish Immunol.">
        <title>Early steps in the European eel (Anguilla anguilla)-Vibrio vulnificus interaction in the gills: Role of the RtxA13 toxin.</title>
        <authorList>
            <person name="Callol A."/>
            <person name="Pajuelo D."/>
            <person name="Ebbesson L."/>
            <person name="Teles M."/>
            <person name="MacKenzie S."/>
            <person name="Amaro C."/>
        </authorList>
    </citation>
    <scope>NUCLEOTIDE SEQUENCE</scope>
</reference>
<protein>
    <submittedName>
        <fullName evidence="1">Uncharacterized protein</fullName>
    </submittedName>
</protein>
<evidence type="ECO:0000313" key="1">
    <source>
        <dbReference type="EMBL" id="JAH29394.1"/>
    </source>
</evidence>
<dbReference type="EMBL" id="GBXM01079183">
    <property type="protein sequence ID" value="JAH29394.1"/>
    <property type="molecule type" value="Transcribed_RNA"/>
</dbReference>
<name>A0A0E9RJY2_ANGAN</name>
<reference evidence="1" key="1">
    <citation type="submission" date="2014-11" db="EMBL/GenBank/DDBJ databases">
        <authorList>
            <person name="Amaro Gonzalez C."/>
        </authorList>
    </citation>
    <scope>NUCLEOTIDE SEQUENCE</scope>
</reference>
<accession>A0A0E9RJY2</accession>
<dbReference type="AlphaFoldDB" id="A0A0E9RJY2"/>
<sequence length="31" mass="3678">MEIPSHKHKVNNILLWTPRLRLHSVTEMPVT</sequence>
<proteinExistence type="predicted"/>
<organism evidence="1">
    <name type="scientific">Anguilla anguilla</name>
    <name type="common">European freshwater eel</name>
    <name type="synonym">Muraena anguilla</name>
    <dbReference type="NCBI Taxonomy" id="7936"/>
    <lineage>
        <taxon>Eukaryota</taxon>
        <taxon>Metazoa</taxon>
        <taxon>Chordata</taxon>
        <taxon>Craniata</taxon>
        <taxon>Vertebrata</taxon>
        <taxon>Euteleostomi</taxon>
        <taxon>Actinopterygii</taxon>
        <taxon>Neopterygii</taxon>
        <taxon>Teleostei</taxon>
        <taxon>Anguilliformes</taxon>
        <taxon>Anguillidae</taxon>
        <taxon>Anguilla</taxon>
    </lineage>
</organism>